<comment type="caution">
    <text evidence="1">The sequence shown here is derived from an EMBL/GenBank/DDBJ whole genome shotgun (WGS) entry which is preliminary data.</text>
</comment>
<evidence type="ECO:0000313" key="1">
    <source>
        <dbReference type="EMBL" id="KAK3746813.1"/>
    </source>
</evidence>
<gene>
    <name evidence="1" type="ORF">RRG08_031341</name>
</gene>
<organism evidence="1 2">
    <name type="scientific">Elysia crispata</name>
    <name type="common">lettuce slug</name>
    <dbReference type="NCBI Taxonomy" id="231223"/>
    <lineage>
        <taxon>Eukaryota</taxon>
        <taxon>Metazoa</taxon>
        <taxon>Spiralia</taxon>
        <taxon>Lophotrochozoa</taxon>
        <taxon>Mollusca</taxon>
        <taxon>Gastropoda</taxon>
        <taxon>Heterobranchia</taxon>
        <taxon>Euthyneura</taxon>
        <taxon>Panpulmonata</taxon>
        <taxon>Sacoglossa</taxon>
        <taxon>Placobranchoidea</taxon>
        <taxon>Plakobranchidae</taxon>
        <taxon>Elysia</taxon>
    </lineage>
</organism>
<proteinExistence type="predicted"/>
<dbReference type="Proteomes" id="UP001283361">
    <property type="component" value="Unassembled WGS sequence"/>
</dbReference>
<evidence type="ECO:0000313" key="2">
    <source>
        <dbReference type="Proteomes" id="UP001283361"/>
    </source>
</evidence>
<sequence length="134" mass="14043">MSPPRPGGPETGEAATAVKAELKQLAAVAITTPLKHTALDKLQSRALAYGACNQQFQEEKDLVVSTHGHLSGRGTVYVRSSSGAGCGGYSSAGSPAHLMIRTRNSGMERIKFTPLVKITFVKISHVNSETGPAP</sequence>
<dbReference type="AlphaFoldDB" id="A0AAE0YIG7"/>
<accession>A0AAE0YIG7</accession>
<name>A0AAE0YIG7_9GAST</name>
<protein>
    <submittedName>
        <fullName evidence="1">Uncharacterized protein</fullName>
    </submittedName>
</protein>
<keyword evidence="2" id="KW-1185">Reference proteome</keyword>
<dbReference type="EMBL" id="JAWDGP010006115">
    <property type="protein sequence ID" value="KAK3746813.1"/>
    <property type="molecule type" value="Genomic_DNA"/>
</dbReference>
<reference evidence="1" key="1">
    <citation type="journal article" date="2023" name="G3 (Bethesda)">
        <title>A reference genome for the long-term kleptoplast-retaining sea slug Elysia crispata morphotype clarki.</title>
        <authorList>
            <person name="Eastman K.E."/>
            <person name="Pendleton A.L."/>
            <person name="Shaikh M.A."/>
            <person name="Suttiyut T."/>
            <person name="Ogas R."/>
            <person name="Tomko P."/>
            <person name="Gavelis G."/>
            <person name="Widhalm J.R."/>
            <person name="Wisecaver J.H."/>
        </authorList>
    </citation>
    <scope>NUCLEOTIDE SEQUENCE</scope>
    <source>
        <strain evidence="1">ECLA1</strain>
    </source>
</reference>